<dbReference type="AlphaFoldDB" id="A0A150Q951"/>
<dbReference type="Proteomes" id="UP000075260">
    <property type="component" value="Unassembled WGS sequence"/>
</dbReference>
<accession>A0A150Q951</accession>
<protein>
    <submittedName>
        <fullName evidence="1">Uncharacterized protein</fullName>
    </submittedName>
</protein>
<name>A0A150Q951_SORCE</name>
<evidence type="ECO:0000313" key="2">
    <source>
        <dbReference type="Proteomes" id="UP000075260"/>
    </source>
</evidence>
<evidence type="ECO:0000313" key="1">
    <source>
        <dbReference type="EMBL" id="KYF64480.1"/>
    </source>
</evidence>
<dbReference type="RefSeq" id="WP_061611685.1">
    <property type="nucleotide sequence ID" value="NZ_JEMA01000910.1"/>
</dbReference>
<organism evidence="1 2">
    <name type="scientific">Sorangium cellulosum</name>
    <name type="common">Polyangium cellulosum</name>
    <dbReference type="NCBI Taxonomy" id="56"/>
    <lineage>
        <taxon>Bacteria</taxon>
        <taxon>Pseudomonadati</taxon>
        <taxon>Myxococcota</taxon>
        <taxon>Polyangia</taxon>
        <taxon>Polyangiales</taxon>
        <taxon>Polyangiaceae</taxon>
        <taxon>Sorangium</taxon>
    </lineage>
</organism>
<gene>
    <name evidence="1" type="ORF">BE15_09560</name>
</gene>
<dbReference type="EMBL" id="JEMA01000910">
    <property type="protein sequence ID" value="KYF64480.1"/>
    <property type="molecule type" value="Genomic_DNA"/>
</dbReference>
<reference evidence="1 2" key="1">
    <citation type="submission" date="2014-02" db="EMBL/GenBank/DDBJ databases">
        <title>The small core and large imbalanced accessory genome model reveals a collaborative survival strategy of Sorangium cellulosum strains in nature.</title>
        <authorList>
            <person name="Han K."/>
            <person name="Peng R."/>
            <person name="Blom J."/>
            <person name="Li Y.-Z."/>
        </authorList>
    </citation>
    <scope>NUCLEOTIDE SEQUENCE [LARGE SCALE GENOMIC DNA]</scope>
    <source>
        <strain evidence="1 2">So0008-312</strain>
    </source>
</reference>
<proteinExistence type="predicted"/>
<sequence length="115" mass="12435">MSCSTAIPKYCTRQGARDPVALRLVIAASDAVPDLSLVTAVALSALDRRASPATPETWTTTILEQAEDELVVEYRYQEADTATARTWRITPWMTIAGAANPVAATTFDLQVLARP</sequence>
<comment type="caution">
    <text evidence="1">The sequence shown here is derived from an EMBL/GenBank/DDBJ whole genome shotgun (WGS) entry which is preliminary data.</text>
</comment>